<gene>
    <name evidence="6" type="ORF">OOA_12625</name>
</gene>
<dbReference type="OrthoDB" id="9804152at2"/>
<dbReference type="InterPro" id="IPR023353">
    <property type="entry name" value="LemA-like_dom_sf"/>
</dbReference>
<evidence type="ECO:0008006" key="8">
    <source>
        <dbReference type="Google" id="ProtNLM"/>
    </source>
</evidence>
<dbReference type="PATRIC" id="fig|1141662.3.peg.2562"/>
<dbReference type="Pfam" id="PF04011">
    <property type="entry name" value="LemA"/>
    <property type="match status" value="1"/>
</dbReference>
<evidence type="ECO:0000256" key="4">
    <source>
        <dbReference type="ARBA" id="ARBA00022989"/>
    </source>
</evidence>
<dbReference type="AlphaFoldDB" id="K8WVM9"/>
<evidence type="ECO:0000256" key="5">
    <source>
        <dbReference type="ARBA" id="ARBA00023136"/>
    </source>
</evidence>
<accession>K8WVM9</accession>
<dbReference type="RefSeq" id="WP_008912519.1">
    <property type="nucleotide sequence ID" value="NZ_KB233223.1"/>
</dbReference>
<dbReference type="SUPFAM" id="SSF140478">
    <property type="entry name" value="LemA-like"/>
    <property type="match status" value="1"/>
</dbReference>
<dbReference type="GO" id="GO:0016020">
    <property type="term" value="C:membrane"/>
    <property type="evidence" value="ECO:0007669"/>
    <property type="project" value="UniProtKB-SubCell"/>
</dbReference>
<dbReference type="eggNOG" id="COG1704">
    <property type="taxonomic scope" value="Bacteria"/>
</dbReference>
<evidence type="ECO:0000313" key="7">
    <source>
        <dbReference type="Proteomes" id="UP000009336"/>
    </source>
</evidence>
<dbReference type="PANTHER" id="PTHR34478">
    <property type="entry name" value="PROTEIN LEMA"/>
    <property type="match status" value="1"/>
</dbReference>
<dbReference type="EMBL" id="AKKL01000034">
    <property type="protein sequence ID" value="EKT60260.1"/>
    <property type="molecule type" value="Genomic_DNA"/>
</dbReference>
<keyword evidence="7" id="KW-1185">Reference proteome</keyword>
<keyword evidence="3" id="KW-0812">Transmembrane</keyword>
<sequence>MRKLAIGFILLFVIALVVLINNYNTIQKNDELVAATASELLNQYQRRSDLVPNLVNTVKGYSNHESNVLRDVVQARASVGQINVSADIFSDPEITAAYQKAQNNLGQSLSRLLVVAENYPELKASSLYQDLMVQLEGAENRISVARTRYIDAVRHYNTQIRQFPYSFIAKYFDYEAKANFSVENEQQIKTVPIVDFSS</sequence>
<comment type="caution">
    <text evidence="6">The sequence shown here is derived from an EMBL/GenBank/DDBJ whole genome shotgun (WGS) entry which is preliminary data.</text>
</comment>
<evidence type="ECO:0000256" key="2">
    <source>
        <dbReference type="ARBA" id="ARBA00008854"/>
    </source>
</evidence>
<evidence type="ECO:0000313" key="6">
    <source>
        <dbReference type="EMBL" id="EKT60260.1"/>
    </source>
</evidence>
<keyword evidence="4" id="KW-1133">Transmembrane helix</keyword>
<keyword evidence="5" id="KW-0472">Membrane</keyword>
<evidence type="ECO:0000256" key="1">
    <source>
        <dbReference type="ARBA" id="ARBA00004167"/>
    </source>
</evidence>
<dbReference type="HOGENOM" id="CLU_056714_0_0_6"/>
<dbReference type="InterPro" id="IPR007156">
    <property type="entry name" value="MamQ_LemA"/>
</dbReference>
<dbReference type="Gene3D" id="1.20.1440.20">
    <property type="entry name" value="LemA-like domain"/>
    <property type="match status" value="1"/>
</dbReference>
<organism evidence="6 7">
    <name type="scientific">Providencia burhodogranariea DSM 19968</name>
    <dbReference type="NCBI Taxonomy" id="1141662"/>
    <lineage>
        <taxon>Bacteria</taxon>
        <taxon>Pseudomonadati</taxon>
        <taxon>Pseudomonadota</taxon>
        <taxon>Gammaproteobacteria</taxon>
        <taxon>Enterobacterales</taxon>
        <taxon>Morganellaceae</taxon>
        <taxon>Providencia</taxon>
    </lineage>
</organism>
<proteinExistence type="inferred from homology"/>
<name>K8WVM9_9GAMM</name>
<protein>
    <recommendedName>
        <fullName evidence="8">LemA family protein</fullName>
    </recommendedName>
</protein>
<dbReference type="PANTHER" id="PTHR34478:SF2">
    <property type="entry name" value="MEMBRANE PROTEIN"/>
    <property type="match status" value="1"/>
</dbReference>
<dbReference type="Proteomes" id="UP000009336">
    <property type="component" value="Unassembled WGS sequence"/>
</dbReference>
<evidence type="ECO:0000256" key="3">
    <source>
        <dbReference type="ARBA" id="ARBA00022692"/>
    </source>
</evidence>
<reference evidence="6 7" key="1">
    <citation type="journal article" date="2012" name="BMC Genomics">
        <title>Comparative genomics of bacteria in the genus Providencia isolated from wild Drosophila melanogaster.</title>
        <authorList>
            <person name="Galac M.R."/>
            <person name="Lazzaro B.P."/>
        </authorList>
    </citation>
    <scope>NUCLEOTIDE SEQUENCE [LARGE SCALE GENOMIC DNA]</scope>
    <source>
        <strain evidence="6 7">DSM 19968</strain>
    </source>
</reference>
<comment type="similarity">
    <text evidence="2">Belongs to the LemA family.</text>
</comment>
<comment type="subcellular location">
    <subcellularLocation>
        <location evidence="1">Membrane</location>
        <topology evidence="1">Single-pass membrane protein</topology>
    </subcellularLocation>
</comment>